<dbReference type="InterPro" id="IPR050315">
    <property type="entry name" value="FAD-oxidoreductase_2"/>
</dbReference>
<dbReference type="Gene3D" id="3.50.50.60">
    <property type="entry name" value="FAD/NAD(P)-binding domain"/>
    <property type="match status" value="1"/>
</dbReference>
<dbReference type="SUPFAM" id="SSF51905">
    <property type="entry name" value="FAD/NAD(P)-binding domain"/>
    <property type="match status" value="1"/>
</dbReference>
<keyword evidence="3" id="KW-0274">FAD</keyword>
<evidence type="ECO:0000256" key="3">
    <source>
        <dbReference type="ARBA" id="ARBA00022827"/>
    </source>
</evidence>
<evidence type="ECO:0000256" key="4">
    <source>
        <dbReference type="ARBA" id="ARBA00023002"/>
    </source>
</evidence>
<dbReference type="PANTHER" id="PTHR43400">
    <property type="entry name" value="FUMARATE REDUCTASE"/>
    <property type="match status" value="1"/>
</dbReference>
<name>A0A857KRH1_9ACTN</name>
<dbReference type="GO" id="GO:0008202">
    <property type="term" value="P:steroid metabolic process"/>
    <property type="evidence" value="ECO:0007669"/>
    <property type="project" value="UniProtKB-ARBA"/>
</dbReference>
<dbReference type="SUPFAM" id="SSF56425">
    <property type="entry name" value="Succinate dehydrogenase/fumarate reductase flavoprotein, catalytic domain"/>
    <property type="match status" value="1"/>
</dbReference>
<dbReference type="Gene3D" id="3.90.700.10">
    <property type="entry name" value="Succinate dehydrogenase/fumarate reductase flavoprotein, catalytic domain"/>
    <property type="match status" value="1"/>
</dbReference>
<dbReference type="AlphaFoldDB" id="A0A857KRH1"/>
<evidence type="ECO:0000259" key="5">
    <source>
        <dbReference type="Pfam" id="PF00890"/>
    </source>
</evidence>
<dbReference type="InterPro" id="IPR003953">
    <property type="entry name" value="FAD-dep_OxRdtase_2_FAD-bd"/>
</dbReference>
<comment type="cofactor">
    <cofactor evidence="1">
        <name>FAD</name>
        <dbReference type="ChEBI" id="CHEBI:57692"/>
    </cofactor>
</comment>
<organism evidence="6">
    <name type="scientific">Gordonia amarae</name>
    <dbReference type="NCBI Taxonomy" id="36821"/>
    <lineage>
        <taxon>Bacteria</taxon>
        <taxon>Bacillati</taxon>
        <taxon>Actinomycetota</taxon>
        <taxon>Actinomycetes</taxon>
        <taxon>Mycobacteriales</taxon>
        <taxon>Gordoniaceae</taxon>
        <taxon>Gordonia</taxon>
    </lineage>
</organism>
<evidence type="ECO:0000313" key="6">
    <source>
        <dbReference type="EMBL" id="QHN40910.1"/>
    </source>
</evidence>
<protein>
    <submittedName>
        <fullName evidence="6">FAD-dependent oxidoreductase</fullName>
    </submittedName>
</protein>
<evidence type="ECO:0000256" key="2">
    <source>
        <dbReference type="ARBA" id="ARBA00022630"/>
    </source>
</evidence>
<dbReference type="PANTHER" id="PTHR43400:SF10">
    <property type="entry name" value="3-OXOSTEROID 1-DEHYDROGENASE"/>
    <property type="match status" value="1"/>
</dbReference>
<reference evidence="6" key="1">
    <citation type="journal article" date="2021" name="Nat. Microbiol.">
        <title>Cocultivation of an ultrasmall environmental parasitic bacterium with lytic ability against bacteria associated with wastewater foams.</title>
        <authorList>
            <person name="Batinovic S."/>
            <person name="Rose J.J.A."/>
            <person name="Ratcliffe J."/>
            <person name="Seviour R.J."/>
            <person name="Petrovski S."/>
        </authorList>
    </citation>
    <scope>NUCLEOTIDE SEQUENCE</scope>
    <source>
        <strain evidence="6">CON44</strain>
    </source>
</reference>
<dbReference type="RefSeq" id="WP_005182638.1">
    <property type="nucleotide sequence ID" value="NZ_CP045804.1"/>
</dbReference>
<dbReference type="GO" id="GO:0033765">
    <property type="term" value="F:steroid dehydrogenase activity, acting on the CH-CH group of donors"/>
    <property type="evidence" value="ECO:0007669"/>
    <property type="project" value="UniProtKB-ARBA"/>
</dbReference>
<evidence type="ECO:0000256" key="1">
    <source>
        <dbReference type="ARBA" id="ARBA00001974"/>
    </source>
</evidence>
<gene>
    <name evidence="6" type="ORF">GII30_18650</name>
</gene>
<proteinExistence type="predicted"/>
<accession>A0A857KRH1</accession>
<feature type="domain" description="FAD-dependent oxidoreductase 2 FAD-binding" evidence="5">
    <location>
        <begin position="9"/>
        <end position="516"/>
    </location>
</feature>
<dbReference type="InterPro" id="IPR036188">
    <property type="entry name" value="FAD/NAD-bd_sf"/>
</dbReference>
<dbReference type="Pfam" id="PF00890">
    <property type="entry name" value="FAD_binding_2"/>
    <property type="match status" value="1"/>
</dbReference>
<keyword evidence="4" id="KW-0560">Oxidoreductase</keyword>
<dbReference type="InterPro" id="IPR027477">
    <property type="entry name" value="Succ_DH/fumarate_Rdtase_cat_sf"/>
</dbReference>
<keyword evidence="2" id="KW-0285">Flavoprotein</keyword>
<sequence length="533" mass="56251">MSVSEESFDVVVVGSGGGGLIGAYTAASRGLRTLLIEKTDKVGGTTSYSGGGSWYPGSAPLLRSGIGESDLEAARTYLRAVVDDASREDLQDAYLAAGAQLIDELEKNPVFGQFDTAPVPDYFGTVEGATLHGRTVFPAPVPVAEIGEHADIVRRSIYTERYGHTEDEILIGGRALIGRALKAFLETGNGTLKLNTALTELVVEDGRIVGVEATTDGQSVRYRAGRGVLLATGGFEHNTELRAKYDNYPLKGDWSDAVGSNVGDGHVAGIAVGADTELMDEAWYISGVVQRDGLPLFNVTRGGIWVNGAGQRFTNEAAPYDQVGRAIRAGDRTTGVSHAPTHWIFDHKQLARDGFGGKSPDTPVDEDWFTSGTIKRADTLEELAAIIGVPADALTESVAKFNGFVPGGVDEQFHRGESAWDQMVSFIVGYPALPEQAFVQPIEPEGPNSLLVKIDTPPYYAATILPSDIGTKGGLKTDTKARVLRADGTVIDGLYATGNTMAAMSGTVYPGAGTPVGSTLAFAYLAARDIAGD</sequence>
<dbReference type="EMBL" id="CP045810">
    <property type="protein sequence ID" value="QHN40910.1"/>
    <property type="molecule type" value="Genomic_DNA"/>
</dbReference>